<name>E8X606_GRATM</name>
<dbReference type="Proteomes" id="UP000000343">
    <property type="component" value="Plasmid pACIX901"/>
</dbReference>
<dbReference type="GO" id="GO:0008381">
    <property type="term" value="F:mechanosensitive monoatomic ion channel activity"/>
    <property type="evidence" value="ECO:0007669"/>
    <property type="project" value="InterPro"/>
</dbReference>
<keyword evidence="2" id="KW-0472">Membrane</keyword>
<organism evidence="5">
    <name type="scientific">Granulicella tundricola (strain ATCC BAA-1859 / DSM 23138 / MP5ACTX9)</name>
    <dbReference type="NCBI Taxonomy" id="1198114"/>
    <lineage>
        <taxon>Bacteria</taxon>
        <taxon>Pseudomonadati</taxon>
        <taxon>Acidobacteriota</taxon>
        <taxon>Terriglobia</taxon>
        <taxon>Terriglobales</taxon>
        <taxon>Acidobacteriaceae</taxon>
        <taxon>Granulicella</taxon>
    </lineage>
</organism>
<feature type="transmembrane region" description="Helical" evidence="2">
    <location>
        <begin position="500"/>
        <end position="526"/>
    </location>
</feature>
<feature type="chain" id="PRO_5003233724" evidence="3">
    <location>
        <begin position="41"/>
        <end position="714"/>
    </location>
</feature>
<dbReference type="HOGENOM" id="CLU_412662_0_0_0"/>
<evidence type="ECO:0000313" key="4">
    <source>
        <dbReference type="EMBL" id="ADW70890.1"/>
    </source>
</evidence>
<keyword evidence="2" id="KW-0812">Transmembrane</keyword>
<reference evidence="5" key="1">
    <citation type="submission" date="2011-01" db="EMBL/GenBank/DDBJ databases">
        <title>Complete sequence of plasmid1 of Acidobacterium sp. MP5ACTX9.</title>
        <authorList>
            <consortium name="US DOE Joint Genome Institute"/>
            <person name="Lucas S."/>
            <person name="Copeland A."/>
            <person name="Lapidus A."/>
            <person name="Cheng J.-F."/>
            <person name="Goodwin L."/>
            <person name="Pitluck S."/>
            <person name="Teshima H."/>
            <person name="Detter J.C."/>
            <person name="Han C."/>
            <person name="Tapia R."/>
            <person name="Land M."/>
            <person name="Hauser L."/>
            <person name="Kyrpides N."/>
            <person name="Ivanova N."/>
            <person name="Ovchinnikova G."/>
            <person name="Pagani I."/>
            <person name="Rawat S.R."/>
            <person name="Mannisto M."/>
            <person name="Haggblom M.M."/>
            <person name="Woyke T."/>
        </authorList>
    </citation>
    <scope>NUCLEOTIDE SEQUENCE [LARGE SCALE GENOMIC DNA]</scope>
    <source>
        <strain evidence="5">MP5ACTX9</strain>
        <plasmid evidence="5">Plasmid pACIX901</plasmid>
    </source>
</reference>
<proteinExistence type="predicted"/>
<dbReference type="KEGG" id="acm:AciX9_4110"/>
<dbReference type="PANTHER" id="PTHR30221:SF1">
    <property type="entry name" value="SMALL-CONDUCTANCE MECHANOSENSITIVE CHANNEL"/>
    <property type="match status" value="1"/>
</dbReference>
<dbReference type="Gene3D" id="2.30.30.60">
    <property type="match status" value="1"/>
</dbReference>
<dbReference type="OrthoDB" id="9809206at2"/>
<dbReference type="AlphaFoldDB" id="E8X606"/>
<feature type="region of interest" description="Disordered" evidence="1">
    <location>
        <begin position="42"/>
        <end position="68"/>
    </location>
</feature>
<dbReference type="InterPro" id="IPR045275">
    <property type="entry name" value="MscS_archaea/bacteria_type"/>
</dbReference>
<geneLocation type="plasmid" evidence="4 5">
    <name>pACIX901</name>
</geneLocation>
<feature type="compositionally biased region" description="Low complexity" evidence="1">
    <location>
        <begin position="52"/>
        <end position="68"/>
    </location>
</feature>
<sequence length="714" mass="75905">MGLSAVSTKPASRTLRRVLLTATTAALTCAAALLAQASTAAAPTPQTPAPAPQTAAPTTKITTPTTPTVPLQVPPANFDLEARSNQVLAHLSAVIRYYRTAVTPIQKVGEPTDALYREEAVSDAKLIAAYAFQSGIAEAKLLAAYQKQQPDTPNAAPSDGKQPPVGEAQKLQTTLIGVNKRTEDLKTQQKTLEDQLQSAKSAEIPTLRAQIEQVQGALQLNVAMSDALSKIVSMSDTQGQAGLAGDIEQLSRTAPELTDPKSKVVPAPLENLSAARSAGVSSQATVLFQLLSTRRDIDQWTQETDALHAQALALRTPVTDTLRGTIRKGQDLSQQAADGTIAPPPAAPSAIPAVKLTAAQAQAAQAAAAAAGLAQLKQTRATFDSITATFKVLSDAAVPLSQEIITLEQSRANLVAWRLAVDSEYHSVMRSLLLRILVIAIALGALFIIGEVWRRATSRYVHDLRRRRQFLGMRRIVIGFLSGLVLILGFVNQFNSLATFAGFITAGIAVGLQTILLSVAAYFFIIGRYGVRVGDRITVAGVTGDVIEVGLVRFYVMELAGNGLELQTTGRVAVFSNAILFQAGTPLYKQMPGTDYAWHELTVKLQDSADYRHAAKVLLGGVEKIYAGYKQLIEQQHRNVQAGVDAAIDAPTVESRVLLVDGGLQLLVRFPVEIRDASLVTQQVSEALIALIQGDEAVKQAVAAAPVIKAAVKG</sequence>
<dbReference type="EMBL" id="CP002481">
    <property type="protein sequence ID" value="ADW70890.1"/>
    <property type="molecule type" value="Genomic_DNA"/>
</dbReference>
<keyword evidence="3" id="KW-0732">Signal</keyword>
<keyword evidence="5" id="KW-1185">Reference proteome</keyword>
<evidence type="ECO:0000313" key="5">
    <source>
        <dbReference type="Proteomes" id="UP000000343"/>
    </source>
</evidence>
<feature type="signal peptide" evidence="3">
    <location>
        <begin position="1"/>
        <end position="40"/>
    </location>
</feature>
<gene>
    <name evidence="4" type="ordered locus">AciX9_4110</name>
</gene>
<evidence type="ECO:0000256" key="3">
    <source>
        <dbReference type="SAM" id="SignalP"/>
    </source>
</evidence>
<keyword evidence="2" id="KW-1133">Transmembrane helix</keyword>
<feature type="transmembrane region" description="Helical" evidence="2">
    <location>
        <begin position="432"/>
        <end position="453"/>
    </location>
</feature>
<evidence type="ECO:0000256" key="2">
    <source>
        <dbReference type="SAM" id="Phobius"/>
    </source>
</evidence>
<dbReference type="InterPro" id="IPR023408">
    <property type="entry name" value="MscS_beta-dom_sf"/>
</dbReference>
<dbReference type="PANTHER" id="PTHR30221">
    <property type="entry name" value="SMALL-CONDUCTANCE MECHANOSENSITIVE CHANNEL"/>
    <property type="match status" value="1"/>
</dbReference>
<accession>E8X606</accession>
<keyword evidence="4" id="KW-0614">Plasmid</keyword>
<dbReference type="RefSeq" id="WP_013572802.1">
    <property type="nucleotide sequence ID" value="NC_015057.1"/>
</dbReference>
<protein>
    <submittedName>
        <fullName evidence="4">MscS Mechanosensitive ion channel</fullName>
    </submittedName>
</protein>
<evidence type="ECO:0000256" key="1">
    <source>
        <dbReference type="SAM" id="MobiDB-lite"/>
    </source>
</evidence>
<feature type="transmembrane region" description="Helical" evidence="2">
    <location>
        <begin position="474"/>
        <end position="494"/>
    </location>
</feature>